<organism evidence="2 3">
    <name type="scientific">Cannabis sativa</name>
    <name type="common">Hemp</name>
    <name type="synonym">Marijuana</name>
    <dbReference type="NCBI Taxonomy" id="3483"/>
    <lineage>
        <taxon>Eukaryota</taxon>
        <taxon>Viridiplantae</taxon>
        <taxon>Streptophyta</taxon>
        <taxon>Embryophyta</taxon>
        <taxon>Tracheophyta</taxon>
        <taxon>Spermatophyta</taxon>
        <taxon>Magnoliopsida</taxon>
        <taxon>eudicotyledons</taxon>
        <taxon>Gunneridae</taxon>
        <taxon>Pentapetalae</taxon>
        <taxon>rosids</taxon>
        <taxon>fabids</taxon>
        <taxon>Rosales</taxon>
        <taxon>Cannabaceae</taxon>
        <taxon>Cannabis</taxon>
    </lineage>
</organism>
<evidence type="ECO:0000256" key="1">
    <source>
        <dbReference type="SAM" id="MobiDB-lite"/>
    </source>
</evidence>
<keyword evidence="3" id="KW-1185">Reference proteome</keyword>
<evidence type="ECO:0000313" key="2">
    <source>
        <dbReference type="EnsemblPlants" id="cds.evm.model.01.438"/>
    </source>
</evidence>
<accession>A0A803NP39</accession>
<dbReference type="Gramene" id="evm.model.01.438">
    <property type="protein sequence ID" value="cds.evm.model.01.438"/>
    <property type="gene ID" value="evm.TU.01.438"/>
</dbReference>
<reference evidence="2" key="2">
    <citation type="submission" date="2021-03" db="UniProtKB">
        <authorList>
            <consortium name="EnsemblPlants"/>
        </authorList>
    </citation>
    <scope>IDENTIFICATION</scope>
</reference>
<dbReference type="EnsemblPlants" id="evm.model.01.438">
    <property type="protein sequence ID" value="cds.evm.model.01.438"/>
    <property type="gene ID" value="evm.TU.01.438"/>
</dbReference>
<sequence length="335" mass="36830">MANEQENVMTPQTKNSSQEKETTSNTQNEHNETPPANPPGHEILERIGHNKSTNARIGIWIGVKESINSRARIVLNKGLLWHGGGTLKASWPMPRHKVLGRPLARSWDLTDPHVFGNLGGLRPRTKRLCGSEPPYDPHVSRKILMERVGIIEEAKQPLDNGGQRVREAEVLVVDEGAESFDTKFEVKPLSGLSQPSVIGLDHVLVQSSEAQVLDAGSQGDMWVSPSSCIPAKTFHRILASGLVRGVHDEMPTRDQRAHRLTFGWMAWAKVALTTRAGDVASSSLLPPPLGECMVEVGQPCVWLFDLASHSKVGRFKMADQAYARQLSMAGQPCTR</sequence>
<reference evidence="2" key="1">
    <citation type="submission" date="2018-11" db="EMBL/GenBank/DDBJ databases">
        <authorList>
            <person name="Grassa J C."/>
        </authorList>
    </citation>
    <scope>NUCLEOTIDE SEQUENCE [LARGE SCALE GENOMIC DNA]</scope>
</reference>
<evidence type="ECO:0000313" key="3">
    <source>
        <dbReference type="Proteomes" id="UP000596661"/>
    </source>
</evidence>
<feature type="compositionally biased region" description="Polar residues" evidence="1">
    <location>
        <begin position="1"/>
        <end position="16"/>
    </location>
</feature>
<protein>
    <submittedName>
        <fullName evidence="2">Uncharacterized protein</fullName>
    </submittedName>
</protein>
<dbReference type="AlphaFoldDB" id="A0A803NP39"/>
<dbReference type="Proteomes" id="UP000596661">
    <property type="component" value="Chromosome 1"/>
</dbReference>
<dbReference type="EMBL" id="UZAU01000015">
    <property type="status" value="NOT_ANNOTATED_CDS"/>
    <property type="molecule type" value="Genomic_DNA"/>
</dbReference>
<feature type="region of interest" description="Disordered" evidence="1">
    <location>
        <begin position="1"/>
        <end position="44"/>
    </location>
</feature>
<name>A0A803NP39_CANSA</name>
<proteinExistence type="predicted"/>